<dbReference type="PANTHER" id="PTHR30486">
    <property type="entry name" value="TWITCHING MOTILITY PROTEIN PILT"/>
    <property type="match status" value="1"/>
</dbReference>
<name>A0A2S8STP9_9BACT</name>
<dbReference type="PROSITE" id="PS00662">
    <property type="entry name" value="T2SP_E"/>
    <property type="match status" value="1"/>
</dbReference>
<gene>
    <name evidence="3" type="ORF">B1R32_10614</name>
</gene>
<dbReference type="InterPro" id="IPR001482">
    <property type="entry name" value="T2SS/T4SS_dom"/>
</dbReference>
<dbReference type="InterPro" id="IPR006321">
    <property type="entry name" value="PilT/PilU"/>
</dbReference>
<dbReference type="Proteomes" id="UP000237684">
    <property type="component" value="Unassembled WGS sequence"/>
</dbReference>
<evidence type="ECO:0000313" key="4">
    <source>
        <dbReference type="Proteomes" id="UP000237684"/>
    </source>
</evidence>
<dbReference type="NCBIfam" id="TIGR01420">
    <property type="entry name" value="pilT_fam"/>
    <property type="match status" value="1"/>
</dbReference>
<dbReference type="InParanoid" id="A0A2S8STP9"/>
<keyword evidence="4" id="KW-1185">Reference proteome</keyword>
<feature type="domain" description="Bacterial type II secretion system protein E" evidence="2">
    <location>
        <begin position="195"/>
        <end position="209"/>
    </location>
</feature>
<dbReference type="SUPFAM" id="SSF52540">
    <property type="entry name" value="P-loop containing nucleoside triphosphate hydrolases"/>
    <property type="match status" value="1"/>
</dbReference>
<dbReference type="InterPro" id="IPR027417">
    <property type="entry name" value="P-loop_NTPase"/>
</dbReference>
<protein>
    <submittedName>
        <fullName evidence="3">Twitching motility protein PilT</fullName>
    </submittedName>
</protein>
<dbReference type="GO" id="GO:0005524">
    <property type="term" value="F:ATP binding"/>
    <property type="evidence" value="ECO:0007669"/>
    <property type="project" value="InterPro"/>
</dbReference>
<dbReference type="OrthoDB" id="9773969at2"/>
<dbReference type="EMBL" id="NIGF01000006">
    <property type="protein sequence ID" value="PQV64170.1"/>
    <property type="molecule type" value="Genomic_DNA"/>
</dbReference>
<comment type="caution">
    <text evidence="3">The sequence shown here is derived from an EMBL/GenBank/DDBJ whole genome shotgun (WGS) entry which is preliminary data.</text>
</comment>
<evidence type="ECO:0000313" key="3">
    <source>
        <dbReference type="EMBL" id="PQV64170.1"/>
    </source>
</evidence>
<sequence length="366" mass="40248">MALDFEGLCRFAAESGASDIFIKQGASPALKINSSLLRLNHPPLTKEDLEGVVKELLTPAQFERFQDHPDHDLSHNIPDIARFRVNIYKTNGNYALVLRVVNLRIRAFSELGLPDVLGDFTKAHSGLVLVTGATGSGKSTTLAAMIDLINQERKGHIVTIEDPVEYVHPDKSCYVSQREIGLDTTSFGQALRASLREAPDVILVGELRDSETMGICLQAAETGHLVFSTLHTPSAAESMERMLSMFQPHEKALVQQRLSKTLRAIMSQKLVPTVDGKGRVCALEILNVSPTVAQYIEEGRTGQIYQAIKEGASQWKMQTMNMALDKFVREGKITEEMALDYAGIRSELRQMMRRTDGPAVAAASAA</sequence>
<reference evidence="3 4" key="1">
    <citation type="journal article" date="2018" name="Syst. Appl. Microbiol.">
        <title>Abditibacterium utsteinense sp. nov., the first cultivated member of candidate phylum FBP, isolated from ice-free Antarctic soil samples.</title>
        <authorList>
            <person name="Tahon G."/>
            <person name="Tytgat B."/>
            <person name="Lebbe L."/>
            <person name="Carlier A."/>
            <person name="Willems A."/>
        </authorList>
    </citation>
    <scope>NUCLEOTIDE SEQUENCE [LARGE SCALE GENOMIC DNA]</scope>
    <source>
        <strain evidence="3 4">LMG 29911</strain>
    </source>
</reference>
<comment type="similarity">
    <text evidence="1">Belongs to the GSP E family.</text>
</comment>
<dbReference type="RefSeq" id="WP_105483316.1">
    <property type="nucleotide sequence ID" value="NZ_NIGF01000006.1"/>
</dbReference>
<accession>A0A2S8STP9</accession>
<proteinExistence type="inferred from homology"/>
<dbReference type="InterPro" id="IPR050921">
    <property type="entry name" value="T4SS_GSP_E_ATPase"/>
</dbReference>
<dbReference type="Pfam" id="PF00437">
    <property type="entry name" value="T2SSE"/>
    <property type="match status" value="1"/>
</dbReference>
<evidence type="ECO:0000256" key="1">
    <source>
        <dbReference type="ARBA" id="ARBA00006611"/>
    </source>
</evidence>
<dbReference type="Gene3D" id="3.40.50.300">
    <property type="entry name" value="P-loop containing nucleotide triphosphate hydrolases"/>
    <property type="match status" value="1"/>
</dbReference>
<dbReference type="GO" id="GO:0016887">
    <property type="term" value="F:ATP hydrolysis activity"/>
    <property type="evidence" value="ECO:0007669"/>
    <property type="project" value="InterPro"/>
</dbReference>
<dbReference type="Gene3D" id="3.30.450.90">
    <property type="match status" value="1"/>
</dbReference>
<organism evidence="3 4">
    <name type="scientific">Abditibacterium utsteinense</name>
    <dbReference type="NCBI Taxonomy" id="1960156"/>
    <lineage>
        <taxon>Bacteria</taxon>
        <taxon>Pseudomonadati</taxon>
        <taxon>Abditibacteriota</taxon>
        <taxon>Abditibacteriia</taxon>
        <taxon>Abditibacteriales</taxon>
        <taxon>Abditibacteriaceae</taxon>
        <taxon>Abditibacterium</taxon>
    </lineage>
</organism>
<evidence type="ECO:0000259" key="2">
    <source>
        <dbReference type="PROSITE" id="PS00662"/>
    </source>
</evidence>
<dbReference type="PANTHER" id="PTHR30486:SF12">
    <property type="entry name" value="TYPE IV PILUS ATPASE PILU"/>
    <property type="match status" value="1"/>
</dbReference>
<dbReference type="AlphaFoldDB" id="A0A2S8STP9"/>
<dbReference type="CDD" id="cd01131">
    <property type="entry name" value="PilT"/>
    <property type="match status" value="1"/>
</dbReference>